<feature type="domain" description="FAS1" evidence="1">
    <location>
        <begin position="1"/>
        <end position="136"/>
    </location>
</feature>
<dbReference type="InterPro" id="IPR036378">
    <property type="entry name" value="FAS1_dom_sf"/>
</dbReference>
<organism evidence="2 3">
    <name type="scientific">Tegillarca granosa</name>
    <name type="common">Malaysian cockle</name>
    <name type="synonym">Anadara granosa</name>
    <dbReference type="NCBI Taxonomy" id="220873"/>
    <lineage>
        <taxon>Eukaryota</taxon>
        <taxon>Metazoa</taxon>
        <taxon>Spiralia</taxon>
        <taxon>Lophotrochozoa</taxon>
        <taxon>Mollusca</taxon>
        <taxon>Bivalvia</taxon>
        <taxon>Autobranchia</taxon>
        <taxon>Pteriomorphia</taxon>
        <taxon>Arcoida</taxon>
        <taxon>Arcoidea</taxon>
        <taxon>Arcidae</taxon>
        <taxon>Tegillarca</taxon>
    </lineage>
</organism>
<evidence type="ECO:0000259" key="1">
    <source>
        <dbReference type="PROSITE" id="PS50213"/>
    </source>
</evidence>
<dbReference type="PANTHER" id="PTHR10900">
    <property type="entry name" value="PERIOSTIN-RELATED"/>
    <property type="match status" value="1"/>
</dbReference>
<dbReference type="SMART" id="SM00554">
    <property type="entry name" value="FAS1"/>
    <property type="match status" value="1"/>
</dbReference>
<proteinExistence type="predicted"/>
<comment type="caution">
    <text evidence="2">The sequence shown here is derived from an EMBL/GenBank/DDBJ whole genome shotgun (WGS) entry which is preliminary data.</text>
</comment>
<dbReference type="InterPro" id="IPR050904">
    <property type="entry name" value="Adhesion/Biosynth-related"/>
</dbReference>
<dbReference type="PROSITE" id="PS50213">
    <property type="entry name" value="FAS1"/>
    <property type="match status" value="2"/>
</dbReference>
<keyword evidence="3" id="KW-1185">Reference proteome</keyword>
<name>A0ABQ9E1Y2_TEGGR</name>
<dbReference type="Pfam" id="PF02469">
    <property type="entry name" value="Fasciclin"/>
    <property type="match status" value="2"/>
</dbReference>
<dbReference type="SUPFAM" id="SSF82153">
    <property type="entry name" value="FAS1 domain"/>
    <property type="match status" value="2"/>
</dbReference>
<evidence type="ECO:0000313" key="2">
    <source>
        <dbReference type="EMBL" id="KAJ8297567.1"/>
    </source>
</evidence>
<dbReference type="InterPro" id="IPR000782">
    <property type="entry name" value="FAS1_domain"/>
</dbReference>
<dbReference type="PANTHER" id="PTHR10900:SF77">
    <property type="entry name" value="FI19380P1"/>
    <property type="match status" value="1"/>
</dbReference>
<dbReference type="EMBL" id="JARBDR010000923">
    <property type="protein sequence ID" value="KAJ8297567.1"/>
    <property type="molecule type" value="Genomic_DNA"/>
</dbReference>
<accession>A0ABQ9E1Y2</accession>
<dbReference type="Gene3D" id="2.30.180.10">
    <property type="entry name" value="FAS1 domain"/>
    <property type="match status" value="2"/>
</dbReference>
<reference evidence="2 3" key="1">
    <citation type="submission" date="2022-12" db="EMBL/GenBank/DDBJ databases">
        <title>Chromosome-level genome of Tegillarca granosa.</title>
        <authorList>
            <person name="Kim J."/>
        </authorList>
    </citation>
    <scope>NUCLEOTIDE SEQUENCE [LARGE SCALE GENOMIC DNA]</scope>
    <source>
        <strain evidence="2">Teg-2019</strain>
        <tissue evidence="2">Adductor muscle</tissue>
    </source>
</reference>
<evidence type="ECO:0000313" key="3">
    <source>
        <dbReference type="Proteomes" id="UP001217089"/>
    </source>
</evidence>
<feature type="domain" description="FAS1" evidence="1">
    <location>
        <begin position="141"/>
        <end position="203"/>
    </location>
</feature>
<dbReference type="Proteomes" id="UP001217089">
    <property type="component" value="Unassembled WGS sequence"/>
</dbReference>
<gene>
    <name evidence="2" type="ORF">KUTeg_024098</name>
</gene>
<protein>
    <recommendedName>
        <fullName evidence="1">FAS1 domain-containing protein</fullName>
    </recommendedName>
</protein>
<sequence>MKKITLVPTLKLKSSNSKPFHNCKVFINHINVWSEYKRAFTLFAPSDAAFAKIPAADLTALGSNLTALTELLKSHVTSGFLISPQIADGTSKDSLAGTKLNFRVYKNGAVIVQNAAISNADHIVRNGVVHELDKVLLPPTKNIAEYLGENDGEFKDLFAALVLTRLVHTLEGGNFTLFAPNDKAFSQILNPLSGLSATQLAIQ</sequence>